<reference evidence="2 3" key="1">
    <citation type="submission" date="2024-09" db="EMBL/GenBank/DDBJ databases">
        <title>Rethinking Asexuality: The Enigmatic Case of Functional Sexual Genes in Lepraria (Stereocaulaceae).</title>
        <authorList>
            <person name="Doellman M."/>
            <person name="Sun Y."/>
            <person name="Barcenas-Pena A."/>
            <person name="Lumbsch H.T."/>
            <person name="Grewe F."/>
        </authorList>
    </citation>
    <scope>NUCLEOTIDE SEQUENCE [LARGE SCALE GENOMIC DNA]</scope>
    <source>
        <strain evidence="2 3">Grewe 0041</strain>
    </source>
</reference>
<evidence type="ECO:0000256" key="1">
    <source>
        <dbReference type="SAM" id="MobiDB-lite"/>
    </source>
</evidence>
<name>A0ABR4B4M7_9LECA</name>
<accession>A0ABR4B4M7</accession>
<keyword evidence="3" id="KW-1185">Reference proteome</keyword>
<sequence>MASSTPSAPLYTSTLSLPIPPTPPLNTLDIHLPTTPPLSPSYHLIYIHGGGFRDPLVSSTSLLPSLPAPLLK</sequence>
<feature type="region of interest" description="Disordered" evidence="1">
    <location>
        <begin position="1"/>
        <end position="20"/>
    </location>
</feature>
<evidence type="ECO:0000313" key="3">
    <source>
        <dbReference type="Proteomes" id="UP001590951"/>
    </source>
</evidence>
<protein>
    <submittedName>
        <fullName evidence="2">Uncharacterized protein</fullName>
    </submittedName>
</protein>
<gene>
    <name evidence="2" type="ORF">ABVK25_006930</name>
</gene>
<dbReference type="EMBL" id="JBHFEH010000025">
    <property type="protein sequence ID" value="KAL2052690.1"/>
    <property type="molecule type" value="Genomic_DNA"/>
</dbReference>
<organism evidence="2 3">
    <name type="scientific">Lepraria finkii</name>
    <dbReference type="NCBI Taxonomy" id="1340010"/>
    <lineage>
        <taxon>Eukaryota</taxon>
        <taxon>Fungi</taxon>
        <taxon>Dikarya</taxon>
        <taxon>Ascomycota</taxon>
        <taxon>Pezizomycotina</taxon>
        <taxon>Lecanoromycetes</taxon>
        <taxon>OSLEUM clade</taxon>
        <taxon>Lecanoromycetidae</taxon>
        <taxon>Lecanorales</taxon>
        <taxon>Lecanorineae</taxon>
        <taxon>Stereocaulaceae</taxon>
        <taxon>Lepraria</taxon>
    </lineage>
</organism>
<dbReference type="Proteomes" id="UP001590951">
    <property type="component" value="Unassembled WGS sequence"/>
</dbReference>
<evidence type="ECO:0000313" key="2">
    <source>
        <dbReference type="EMBL" id="KAL2052690.1"/>
    </source>
</evidence>
<proteinExistence type="predicted"/>
<comment type="caution">
    <text evidence="2">The sequence shown here is derived from an EMBL/GenBank/DDBJ whole genome shotgun (WGS) entry which is preliminary data.</text>
</comment>